<dbReference type="PANTHER" id="PTHR44591:SF25">
    <property type="entry name" value="CHEMOTAXIS TWO-COMPONENT RESPONSE REGULATOR"/>
    <property type="match status" value="1"/>
</dbReference>
<dbReference type="GO" id="GO:0000160">
    <property type="term" value="P:phosphorelay signal transduction system"/>
    <property type="evidence" value="ECO:0007669"/>
    <property type="project" value="InterPro"/>
</dbReference>
<dbReference type="InterPro" id="IPR050595">
    <property type="entry name" value="Bact_response_regulator"/>
</dbReference>
<proteinExistence type="predicted"/>
<name>F4QHK2_9CAUL</name>
<dbReference type="Gene3D" id="3.40.50.2300">
    <property type="match status" value="1"/>
</dbReference>
<dbReference type="InterPro" id="IPR011006">
    <property type="entry name" value="CheY-like_superfamily"/>
</dbReference>
<feature type="domain" description="Response regulatory" evidence="3">
    <location>
        <begin position="1"/>
        <end position="111"/>
    </location>
</feature>
<evidence type="ECO:0000256" key="1">
    <source>
        <dbReference type="ARBA" id="ARBA00022553"/>
    </source>
</evidence>
<evidence type="ECO:0000313" key="4">
    <source>
        <dbReference type="EMBL" id="EGF92739.1"/>
    </source>
</evidence>
<dbReference type="STRING" id="715226.ABI_11760"/>
<accession>F4QHK2</accession>
<dbReference type="SMART" id="SM00448">
    <property type="entry name" value="REC"/>
    <property type="match status" value="1"/>
</dbReference>
<keyword evidence="5" id="KW-1185">Reference proteome</keyword>
<dbReference type="Proteomes" id="UP000006512">
    <property type="component" value="Unassembled WGS sequence"/>
</dbReference>
<dbReference type="AlphaFoldDB" id="F4QHK2"/>
<gene>
    <name evidence="4" type="ORF">ABI_11760</name>
</gene>
<evidence type="ECO:0000256" key="2">
    <source>
        <dbReference type="PROSITE-ProRule" id="PRU00169"/>
    </source>
</evidence>
<dbReference type="HOGENOM" id="CLU_000445_69_8_5"/>
<evidence type="ECO:0000313" key="5">
    <source>
        <dbReference type="Proteomes" id="UP000006512"/>
    </source>
</evidence>
<dbReference type="eggNOG" id="COG0784">
    <property type="taxonomic scope" value="Bacteria"/>
</dbReference>
<feature type="modified residue" description="4-aspartylphosphate" evidence="2">
    <location>
        <position position="50"/>
    </location>
</feature>
<keyword evidence="1 2" id="KW-0597">Phosphoprotein</keyword>
<dbReference type="InterPro" id="IPR001789">
    <property type="entry name" value="Sig_transdc_resp-reg_receiver"/>
</dbReference>
<dbReference type="PANTHER" id="PTHR44591">
    <property type="entry name" value="STRESS RESPONSE REGULATOR PROTEIN 1"/>
    <property type="match status" value="1"/>
</dbReference>
<dbReference type="EMBL" id="GL883077">
    <property type="protein sequence ID" value="EGF92739.1"/>
    <property type="molecule type" value="Genomic_DNA"/>
</dbReference>
<sequence>MVVEDEPGLRGLITEVLTSEGGFDVVEAGSGDEAVAYLEAWDNIDCVFTDVRMPGHYNGLELTAWIHGHLPKTRVLMTSANLDPNDRLPDVAFMAKPYDFLAVIRKIRALLN</sequence>
<dbReference type="CDD" id="cd00156">
    <property type="entry name" value="REC"/>
    <property type="match status" value="1"/>
</dbReference>
<evidence type="ECO:0000259" key="3">
    <source>
        <dbReference type="PROSITE" id="PS50110"/>
    </source>
</evidence>
<dbReference type="PROSITE" id="PS50110">
    <property type="entry name" value="RESPONSE_REGULATORY"/>
    <property type="match status" value="1"/>
</dbReference>
<dbReference type="Pfam" id="PF00072">
    <property type="entry name" value="Response_reg"/>
    <property type="match status" value="1"/>
</dbReference>
<organism evidence="4 5">
    <name type="scientific">Asticcacaulis biprosthecium C19</name>
    <dbReference type="NCBI Taxonomy" id="715226"/>
    <lineage>
        <taxon>Bacteria</taxon>
        <taxon>Pseudomonadati</taxon>
        <taxon>Pseudomonadota</taxon>
        <taxon>Alphaproteobacteria</taxon>
        <taxon>Caulobacterales</taxon>
        <taxon>Caulobacteraceae</taxon>
        <taxon>Asticcacaulis</taxon>
    </lineage>
</organism>
<reference evidence="5" key="1">
    <citation type="submission" date="2011-03" db="EMBL/GenBank/DDBJ databases">
        <title>Draft genome sequence of Brevundimonas diminuta.</title>
        <authorList>
            <person name="Brown P.J.B."/>
            <person name="Buechlein A."/>
            <person name="Hemmerich C."/>
            <person name="Brun Y.V."/>
        </authorList>
    </citation>
    <scope>NUCLEOTIDE SEQUENCE [LARGE SCALE GENOMIC DNA]</scope>
    <source>
        <strain evidence="5">C19</strain>
    </source>
</reference>
<dbReference type="SUPFAM" id="SSF52172">
    <property type="entry name" value="CheY-like"/>
    <property type="match status" value="1"/>
</dbReference>
<protein>
    <submittedName>
        <fullName evidence="4">Response regulator</fullName>
    </submittedName>
</protein>